<feature type="signal peptide" evidence="2">
    <location>
        <begin position="1"/>
        <end position="20"/>
    </location>
</feature>
<feature type="chain" id="PRO_5025578422" evidence="2">
    <location>
        <begin position="21"/>
        <end position="150"/>
    </location>
</feature>
<gene>
    <name evidence="3" type="ORF">FJT64_002015</name>
</gene>
<comment type="caution">
    <text evidence="3">The sequence shown here is derived from an EMBL/GenBank/DDBJ whole genome shotgun (WGS) entry which is preliminary data.</text>
</comment>
<evidence type="ECO:0000313" key="3">
    <source>
        <dbReference type="EMBL" id="KAF0310387.1"/>
    </source>
</evidence>
<proteinExistence type="predicted"/>
<keyword evidence="4" id="KW-1185">Reference proteome</keyword>
<dbReference type="AlphaFoldDB" id="A0A6A4WT97"/>
<organism evidence="3 4">
    <name type="scientific">Amphibalanus amphitrite</name>
    <name type="common">Striped barnacle</name>
    <name type="synonym">Balanus amphitrite</name>
    <dbReference type="NCBI Taxonomy" id="1232801"/>
    <lineage>
        <taxon>Eukaryota</taxon>
        <taxon>Metazoa</taxon>
        <taxon>Ecdysozoa</taxon>
        <taxon>Arthropoda</taxon>
        <taxon>Crustacea</taxon>
        <taxon>Multicrustacea</taxon>
        <taxon>Cirripedia</taxon>
        <taxon>Thoracica</taxon>
        <taxon>Thoracicalcarea</taxon>
        <taxon>Balanomorpha</taxon>
        <taxon>Balanoidea</taxon>
        <taxon>Balanidae</taxon>
        <taxon>Amphibalaninae</taxon>
        <taxon>Amphibalanus</taxon>
    </lineage>
</organism>
<feature type="region of interest" description="Disordered" evidence="1">
    <location>
        <begin position="42"/>
        <end position="71"/>
    </location>
</feature>
<dbReference type="Proteomes" id="UP000440578">
    <property type="component" value="Unassembled WGS sequence"/>
</dbReference>
<feature type="region of interest" description="Disordered" evidence="1">
    <location>
        <begin position="84"/>
        <end position="150"/>
    </location>
</feature>
<evidence type="ECO:0000256" key="2">
    <source>
        <dbReference type="SAM" id="SignalP"/>
    </source>
</evidence>
<sequence length="150" mass="16871">MASTRLCLLALASLVCLAHGRPPVNLLSVLPAGLSRLLRPWTARPDPSRGPDRMESLRTVSTDPGHLDDGLDFNERRRFLSQPDREFSVYNPDAPPLSDSRSVRRWGAARQEHGDPWRPARPPAPRHDAWSRGWGARRPVSRASVRWGSR</sequence>
<feature type="compositionally biased region" description="Basic and acidic residues" evidence="1">
    <location>
        <begin position="46"/>
        <end position="56"/>
    </location>
</feature>
<evidence type="ECO:0000256" key="1">
    <source>
        <dbReference type="SAM" id="MobiDB-lite"/>
    </source>
</evidence>
<reference evidence="3 4" key="1">
    <citation type="submission" date="2019-07" db="EMBL/GenBank/DDBJ databases">
        <title>Draft genome assembly of a fouling barnacle, Amphibalanus amphitrite (Darwin, 1854): The first reference genome for Thecostraca.</title>
        <authorList>
            <person name="Kim W."/>
        </authorList>
    </citation>
    <scope>NUCLEOTIDE SEQUENCE [LARGE SCALE GENOMIC DNA]</scope>
    <source>
        <strain evidence="3">SNU_AA5</strain>
        <tissue evidence="3">Soma without cirri and trophi</tissue>
    </source>
</reference>
<dbReference type="EMBL" id="VIIS01000314">
    <property type="protein sequence ID" value="KAF0310387.1"/>
    <property type="molecule type" value="Genomic_DNA"/>
</dbReference>
<accession>A0A6A4WT97</accession>
<evidence type="ECO:0000313" key="4">
    <source>
        <dbReference type="Proteomes" id="UP000440578"/>
    </source>
</evidence>
<keyword evidence="2" id="KW-0732">Signal</keyword>
<name>A0A6A4WT97_AMPAM</name>
<protein>
    <submittedName>
        <fullName evidence="3">Uncharacterized protein</fullName>
    </submittedName>
</protein>